<feature type="transmembrane region" description="Helical" evidence="1">
    <location>
        <begin position="36"/>
        <end position="54"/>
    </location>
</feature>
<dbReference type="EMBL" id="LN871599">
    <property type="protein sequence ID" value="SIO73515.1"/>
    <property type="molecule type" value="Genomic_DNA"/>
</dbReference>
<dbReference type="GeneID" id="24425671"/>
<name>A0A1N6LXB7_BABMR</name>
<proteinExistence type="predicted"/>
<accession>A0A1N6LXB7</accession>
<dbReference type="VEuPathDB" id="PiroplasmaDB:BmR1_04g05135"/>
<dbReference type="InterPro" id="IPR029058">
    <property type="entry name" value="AB_hydrolase_fold"/>
</dbReference>
<gene>
    <name evidence="2" type="ORF">BmR1_04g05135</name>
</gene>
<evidence type="ECO:0000313" key="3">
    <source>
        <dbReference type="Proteomes" id="UP000002899"/>
    </source>
</evidence>
<dbReference type="AlphaFoldDB" id="A0A1N6LXB7"/>
<evidence type="ECO:0000256" key="1">
    <source>
        <dbReference type="SAM" id="Phobius"/>
    </source>
</evidence>
<keyword evidence="1" id="KW-0472">Membrane</keyword>
<reference evidence="2 3" key="3">
    <citation type="journal article" date="2016" name="Sci. Rep.">
        <title>Genome-wide diversity and gene expression profiling of Babesia microti isolates identify polymorphic genes that mediate host-pathogen interactions.</title>
        <authorList>
            <person name="Silva J.C."/>
            <person name="Cornillot E."/>
            <person name="McCracken C."/>
            <person name="Usmani-Brown S."/>
            <person name="Dwivedi A."/>
            <person name="Ifeonu O.O."/>
            <person name="Crabtree J."/>
            <person name="Gotia H.T."/>
            <person name="Virji A.Z."/>
            <person name="Reynes C."/>
            <person name="Colinge J."/>
            <person name="Kumar V."/>
            <person name="Lawres L."/>
            <person name="Pazzi J.E."/>
            <person name="Pablo J.V."/>
            <person name="Hung C."/>
            <person name="Brancato J."/>
            <person name="Kumari P."/>
            <person name="Orvis J."/>
            <person name="Tretina K."/>
            <person name="Chibucos M."/>
            <person name="Ott S."/>
            <person name="Sadzewicz L."/>
            <person name="Sengamalay N."/>
            <person name="Shetty A.C."/>
            <person name="Su Q."/>
            <person name="Tallon L."/>
            <person name="Fraser C.M."/>
            <person name="Frutos R."/>
            <person name="Molina D.M."/>
            <person name="Krause P.J."/>
            <person name="Ben Mamoun C."/>
        </authorList>
    </citation>
    <scope>NUCLEOTIDE SEQUENCE [LARGE SCALE GENOMIC DNA]</scope>
    <source>
        <strain evidence="2 3">RI</strain>
    </source>
</reference>
<evidence type="ECO:0000313" key="2">
    <source>
        <dbReference type="EMBL" id="SIO73515.1"/>
    </source>
</evidence>
<reference evidence="2 3" key="2">
    <citation type="journal article" date="2013" name="PLoS ONE">
        <title>Whole genome mapping and re-organization of the nuclear and mitochondrial genomes of Babesia microti isolates.</title>
        <authorList>
            <person name="Cornillot E."/>
            <person name="Dassouli A."/>
            <person name="Garg A."/>
            <person name="Pachikara N."/>
            <person name="Randazzo S."/>
            <person name="Depoix D."/>
            <person name="Carcy B."/>
            <person name="Delbecq S."/>
            <person name="Frutos R."/>
            <person name="Silva J.C."/>
            <person name="Sutton R."/>
            <person name="Krause P.J."/>
            <person name="Mamoun C.B."/>
        </authorList>
    </citation>
    <scope>NUCLEOTIDE SEQUENCE [LARGE SCALE GENOMIC DNA]</scope>
    <source>
        <strain evidence="2 3">RI</strain>
    </source>
</reference>
<dbReference type="Gene3D" id="3.40.50.1820">
    <property type="entry name" value="alpha/beta hydrolase"/>
    <property type="match status" value="1"/>
</dbReference>
<dbReference type="KEGG" id="bmic:BmR1_04g05135"/>
<dbReference type="SUPFAM" id="SSF53474">
    <property type="entry name" value="alpha/beta-Hydrolases"/>
    <property type="match status" value="1"/>
</dbReference>
<dbReference type="PANTHER" id="PTHR12277">
    <property type="entry name" value="ALPHA/BETA HYDROLASE DOMAIN-CONTAINING PROTEIN"/>
    <property type="match status" value="1"/>
</dbReference>
<organism evidence="2 3">
    <name type="scientific">Babesia microti (strain RI)</name>
    <dbReference type="NCBI Taxonomy" id="1133968"/>
    <lineage>
        <taxon>Eukaryota</taxon>
        <taxon>Sar</taxon>
        <taxon>Alveolata</taxon>
        <taxon>Apicomplexa</taxon>
        <taxon>Aconoidasida</taxon>
        <taxon>Piroplasmida</taxon>
        <taxon>Babesiidae</taxon>
        <taxon>Babesia</taxon>
    </lineage>
</organism>
<keyword evidence="1" id="KW-1133">Transmembrane helix</keyword>
<dbReference type="RefSeq" id="XP_012649633.2">
    <property type="nucleotide sequence ID" value="XM_012794179.2"/>
</dbReference>
<sequence length="908" mass="103679">MDYNAWGNCQLTREQTLGLYATTTVALWVTGKPRSLFLLVNFLFSLAYLFIYLIKFLTYPSSTIFHQLYLEGIHCRHYSSKLDVELSQLKSIITLLPKFLTKNNNRELLNKRKDLITLITDIYNIYSSLYLYTNHGQKSLTRDQTKLYTLLKLTLKGLGNIPCIIKGRGNIRTKVAHIDIYEDINSYTNIQVNNLCKLFKCEEVPYLEPSKNSLLATSGDIKLNFLSMFYYENEAFTKFVTATYKDGYLIFDLDASECDNTDSLKGHIEWVTTVSTIAQEVLAAYFEFSSLTPMHIIMGLVTGQFDMLLGSNKLLKYEAIMRLKCKIERIVTEDSEIDSLFFPSAALIEKINAKSKPIILDGEQPKFFRSVPKFNLPSDRRWLNIISLMFGSDIYAKMYVGSYYKSENIMLLFCPNAVYHENLVLYFETNRFYYKCGYSVWAYNYAGVGESVGITTLKQAKKDACNIVKYIISGLDDGHLYMSGRSIGGSACAVAAATIRDSKIKLAILDRTLGDIQGLAREMYGKWIDVGIAIYPVQGPCPIQCYISVDKMDKLLEFDPHDEIIMLPFSLASNVAEVLVQAFDVYKGKRITELWEPNTRYSNMIAASYSRLLKEMPKEVEFISHGLNACGCSFFDIYTTYYHTPMLYRSALEAFVSIGAIWGSVNPISTGYKFNFDKYRYFQTQLIEYLKEMTTSVGCGDMLPVDRQLVVDMMIFVGTLIKKPQFYIADETIFLDIKSVEPIEREEPMGDSFLFTDSDIAYFTPGFGKPDVWAGRQNKFVEFSEGCEFDIGEISFDKFAAWMRLWWRIQIMCAKKLLKGIVGKSEKPKCNTAANVLCTFFDELLITATGRSYGEGEVKKLDNFVFKEVCDLDSKRGKLMPISCGHNGHHSVRENSMLAIYLSERTKF</sequence>
<keyword evidence="1" id="KW-0812">Transmembrane</keyword>
<keyword evidence="3" id="KW-1185">Reference proteome</keyword>
<dbReference type="Proteomes" id="UP000002899">
    <property type="component" value="Chromosome IV"/>
</dbReference>
<protein>
    <submittedName>
        <fullName evidence="2">Uncharacterized protein</fullName>
    </submittedName>
</protein>
<dbReference type="PANTHER" id="PTHR12277:SF81">
    <property type="entry name" value="PROTEIN ABHD13"/>
    <property type="match status" value="1"/>
</dbReference>
<reference evidence="2 3" key="1">
    <citation type="journal article" date="2012" name="Nucleic Acids Res.">
        <title>Sequencing of the smallest Apicomplexan genome from the human pathogen Babesia microti.</title>
        <authorList>
            <person name="Cornillot E."/>
            <person name="Hadj-Kaddour K."/>
            <person name="Dassouli A."/>
            <person name="Noel B."/>
            <person name="Ranwez V."/>
            <person name="Vacherie B."/>
            <person name="Augagneur Y."/>
            <person name="Bres V."/>
            <person name="Duclos A."/>
            <person name="Randazzo S."/>
            <person name="Carcy B."/>
            <person name="Debierre-Grockiego F."/>
            <person name="Delbecq S."/>
            <person name="Moubri-Menage K."/>
            <person name="Shams-Eldin H."/>
            <person name="Usmani-Brown S."/>
            <person name="Bringaud F."/>
            <person name="Wincker P."/>
            <person name="Vivares C.P."/>
            <person name="Schwarz R.T."/>
            <person name="Schetters T.P."/>
            <person name="Krause P.J."/>
            <person name="Gorenflot A."/>
            <person name="Berry V."/>
            <person name="Barbe V."/>
            <person name="Ben Mamoun C."/>
        </authorList>
    </citation>
    <scope>NUCLEOTIDE SEQUENCE [LARGE SCALE GENOMIC DNA]</scope>
    <source>
        <strain evidence="2 3">RI</strain>
    </source>
</reference>